<dbReference type="Gene3D" id="2.130.10.30">
    <property type="entry name" value="Regulator of chromosome condensation 1/beta-lactamase-inhibitor protein II"/>
    <property type="match status" value="1"/>
</dbReference>
<feature type="repeat" description="RCC1" evidence="1">
    <location>
        <begin position="174"/>
        <end position="225"/>
    </location>
</feature>
<dbReference type="SUPFAM" id="SSF47923">
    <property type="entry name" value="Ypt/Rab-GAP domain of gyp1p"/>
    <property type="match status" value="2"/>
</dbReference>
<feature type="domain" description="Rab-GAP TBC" evidence="3">
    <location>
        <begin position="491"/>
        <end position="722"/>
    </location>
</feature>
<dbReference type="InterPro" id="IPR050302">
    <property type="entry name" value="Rab_GAP_TBC_domain"/>
</dbReference>
<accession>A0AAD1Y1P4</accession>
<evidence type="ECO:0000313" key="5">
    <source>
        <dbReference type="Proteomes" id="UP001295684"/>
    </source>
</evidence>
<dbReference type="SMART" id="SM00164">
    <property type="entry name" value="TBC"/>
    <property type="match status" value="1"/>
</dbReference>
<dbReference type="GO" id="GO:0005096">
    <property type="term" value="F:GTPase activator activity"/>
    <property type="evidence" value="ECO:0007669"/>
    <property type="project" value="TreeGrafter"/>
</dbReference>
<dbReference type="InterPro" id="IPR009091">
    <property type="entry name" value="RCC1/BLIP-II"/>
</dbReference>
<dbReference type="InterPro" id="IPR035969">
    <property type="entry name" value="Rab-GAP_TBC_sf"/>
</dbReference>
<comment type="caution">
    <text evidence="4">The sequence shown here is derived from an EMBL/GenBank/DDBJ whole genome shotgun (WGS) entry which is preliminary data.</text>
</comment>
<evidence type="ECO:0000256" key="2">
    <source>
        <dbReference type="SAM" id="MobiDB-lite"/>
    </source>
</evidence>
<gene>
    <name evidence="4" type="ORF">ECRASSUSDP1_LOCUS24146</name>
</gene>
<feature type="region of interest" description="Disordered" evidence="2">
    <location>
        <begin position="1"/>
        <end position="48"/>
    </location>
</feature>
<evidence type="ECO:0000256" key="1">
    <source>
        <dbReference type="PROSITE-ProRule" id="PRU00235"/>
    </source>
</evidence>
<evidence type="ECO:0000313" key="4">
    <source>
        <dbReference type="EMBL" id="CAI2382666.1"/>
    </source>
</evidence>
<dbReference type="Gene3D" id="1.10.472.80">
    <property type="entry name" value="Ypt/Rab-GAP domain of gyp1p, domain 3"/>
    <property type="match status" value="1"/>
</dbReference>
<organism evidence="4 5">
    <name type="scientific">Euplotes crassus</name>
    <dbReference type="NCBI Taxonomy" id="5936"/>
    <lineage>
        <taxon>Eukaryota</taxon>
        <taxon>Sar</taxon>
        <taxon>Alveolata</taxon>
        <taxon>Ciliophora</taxon>
        <taxon>Intramacronucleata</taxon>
        <taxon>Spirotrichea</taxon>
        <taxon>Hypotrichia</taxon>
        <taxon>Euplotida</taxon>
        <taxon>Euplotidae</taxon>
        <taxon>Moneuplotes</taxon>
    </lineage>
</organism>
<feature type="repeat" description="RCC1" evidence="1">
    <location>
        <begin position="252"/>
        <end position="303"/>
    </location>
</feature>
<protein>
    <recommendedName>
        <fullName evidence="3">Rab-GAP TBC domain-containing protein</fullName>
    </recommendedName>
</protein>
<dbReference type="Pfam" id="PF00415">
    <property type="entry name" value="RCC1"/>
    <property type="match status" value="1"/>
</dbReference>
<dbReference type="SUPFAM" id="SSF50985">
    <property type="entry name" value="RCC1/BLIP-II"/>
    <property type="match status" value="1"/>
</dbReference>
<keyword evidence="5" id="KW-1185">Reference proteome</keyword>
<name>A0AAD1Y1P4_EUPCR</name>
<dbReference type="PANTHER" id="PTHR47219">
    <property type="entry name" value="RAB GTPASE-ACTIVATING PROTEIN 1-LIKE"/>
    <property type="match status" value="1"/>
</dbReference>
<dbReference type="InterPro" id="IPR000408">
    <property type="entry name" value="Reg_chr_condens"/>
</dbReference>
<dbReference type="PROSITE" id="PS50012">
    <property type="entry name" value="RCC1_3"/>
    <property type="match status" value="2"/>
</dbReference>
<dbReference type="Pfam" id="PF00566">
    <property type="entry name" value="RabGAP-TBC"/>
    <property type="match status" value="1"/>
</dbReference>
<evidence type="ECO:0000259" key="3">
    <source>
        <dbReference type="PROSITE" id="PS50086"/>
    </source>
</evidence>
<dbReference type="Proteomes" id="UP001295684">
    <property type="component" value="Unassembled WGS sequence"/>
</dbReference>
<dbReference type="GO" id="GO:0031267">
    <property type="term" value="F:small GTPase binding"/>
    <property type="evidence" value="ECO:0007669"/>
    <property type="project" value="TreeGrafter"/>
</dbReference>
<dbReference type="PROSITE" id="PS50086">
    <property type="entry name" value="TBC_RABGAP"/>
    <property type="match status" value="1"/>
</dbReference>
<proteinExistence type="predicted"/>
<sequence>MSNSRLNYYDYISDEEEEDTKYETTNEISELSSKHHYDRGPDSEKENESVGNIRKIIKKGKNILILEDNYFLTMTSSLDEIRMKGDQVIVSNDTAQDKRSLIRNKIKDFDCTDDMLVICSFSGGLLYAKADFDYPLPSLKFHSINSMGSSMENYNYVSSISCGRNHCLLLTTSGFCYAFGSGKNGRLGLGDTDDKEEPTMLYDLLDFTVESIHTTDDCSLACCKIRNEIPIPITHTLDTGEMVTTVIDSEKNIVYSWGKGDTGCLGNNKTDDALSPHPVNLSIEEEITTLITGTNHVFALNEHRSKIYAWGNYYDGVLNFIKAAKGLKGNSRLFDSAGMSITTLKSTDDPVCQKRSSEYGYRTSRPGFSFMNKEGDIKAPLQVHDEMKKQNQLNRIEIKTLDDEDLEEMNDCEIEVEAEDILEEEVKSKEDVFFEKLPDSDCKDPSKKPKIQDRLGDQTEDSISKFWVDELLPNMDKLKDTDKVRDMVIYQVPDNLRGKIWRSISGNPASISRDYYKFLCIKGKRIGEVIMKKAAIEKSGQPTHDTEYIRANMDINMMAMVPGESHEESIVIIENDLPRTFTTMKEYNQKTEEGQQNIASLRKILRAFTVMRPDVGYVQGMSYLAGFLFLDNTEYDTFVLFHNLVIKSQILSFYKFNADEIIQRLKFFRQAFLTELPELCEFFEEEKIDPRSYIYEWVMTLYTRALPVSVAKRVWDLYFIDGFPLLFRTALAILKILKDKILYSDISEVMNTLKNTQNIITDEAELMKVITEVELPKWVYEELQDLQVE</sequence>
<reference evidence="4" key="1">
    <citation type="submission" date="2023-07" db="EMBL/GenBank/DDBJ databases">
        <authorList>
            <consortium name="AG Swart"/>
            <person name="Singh M."/>
            <person name="Singh A."/>
            <person name="Seah K."/>
            <person name="Emmerich C."/>
        </authorList>
    </citation>
    <scope>NUCLEOTIDE SEQUENCE</scope>
    <source>
        <strain evidence="4">DP1</strain>
    </source>
</reference>
<dbReference type="Gene3D" id="1.10.10.750">
    <property type="entry name" value="Ypt/Rab-GAP domain of gyp1p, domain 1"/>
    <property type="match status" value="1"/>
</dbReference>
<dbReference type="EMBL" id="CAMPGE010024851">
    <property type="protein sequence ID" value="CAI2382666.1"/>
    <property type="molecule type" value="Genomic_DNA"/>
</dbReference>
<dbReference type="AlphaFoldDB" id="A0AAD1Y1P4"/>
<feature type="compositionally biased region" description="Basic and acidic residues" evidence="2">
    <location>
        <begin position="32"/>
        <end position="48"/>
    </location>
</feature>
<dbReference type="Gene3D" id="1.10.8.270">
    <property type="entry name" value="putative rabgap domain of human tbc1 domain family member 14 like domains"/>
    <property type="match status" value="1"/>
</dbReference>
<dbReference type="Pfam" id="PF13540">
    <property type="entry name" value="RCC1_2"/>
    <property type="match status" value="1"/>
</dbReference>
<dbReference type="PANTHER" id="PTHR47219:SF9">
    <property type="entry name" value="GTPASE ACTIVATING PROTEIN AND CENTROSOME-ASSOCIATED, ISOFORM B"/>
    <property type="match status" value="1"/>
</dbReference>
<dbReference type="InterPro" id="IPR000195">
    <property type="entry name" value="Rab-GAP-TBC_dom"/>
</dbReference>